<organism evidence="13">
    <name type="scientific">Absidia glauca</name>
    <name type="common">Pin mould</name>
    <dbReference type="NCBI Taxonomy" id="4829"/>
    <lineage>
        <taxon>Eukaryota</taxon>
        <taxon>Fungi</taxon>
        <taxon>Fungi incertae sedis</taxon>
        <taxon>Mucoromycota</taxon>
        <taxon>Mucoromycotina</taxon>
        <taxon>Mucoromycetes</taxon>
        <taxon>Mucorales</taxon>
        <taxon>Cunninghamellaceae</taxon>
        <taxon>Absidia</taxon>
    </lineage>
</organism>
<keyword evidence="14" id="KW-1185">Reference proteome</keyword>
<dbReference type="OrthoDB" id="427452at2759"/>
<feature type="repeat" description="Solcar" evidence="11">
    <location>
        <begin position="229"/>
        <end position="313"/>
    </location>
</feature>
<sequence length="326" mass="36038">MPTALNNYLIASVNESMASPKKTIEPNSRQYFLTCALGGILACGPTHSGVTPLDLVKCRSQVKPDLYKGIFDGWRTIIKAEGFRGLWVGVLPTFLGYSMQGAGKYGLYEYFKYAYGNILGEEKAYTHRTLLALAASGSAEFIADCFLCPMESIKVRMQTSYPPYAKNSIEGFYKLKEAEGLRGFYKGLVPLWSRQIPYTCMKFATFEKTVELIYSNFLSKPKAEYNKIQQLLVSFTAGYASGILVAVVSHPADVIVSRMNAVADAPGQKQTTMVDIAKDLGLKGVWRGLGPRVLMIGTLTSFQWLIYDTFKVYMGLPTTGTAKEAK</sequence>
<evidence type="ECO:0000256" key="11">
    <source>
        <dbReference type="PROSITE-ProRule" id="PRU00282"/>
    </source>
</evidence>
<dbReference type="PANTHER" id="PTHR45671">
    <property type="entry name" value="SOLUTE CARRIER FAMILY 25 (MITOCHONDRIAL CARRIER PHOSPHATE CARRIER), MEMBER 3, LIKE-RELATED-RELATED"/>
    <property type="match status" value="1"/>
</dbReference>
<reference evidence="13" key="1">
    <citation type="submission" date="2016-04" db="EMBL/GenBank/DDBJ databases">
        <authorList>
            <person name="Evans L.H."/>
            <person name="Alamgir A."/>
            <person name="Owens N."/>
            <person name="Weber N.D."/>
            <person name="Virtaneva K."/>
            <person name="Barbian K."/>
            <person name="Babar A."/>
            <person name="Rosenke K."/>
        </authorList>
    </citation>
    <scope>NUCLEOTIDE SEQUENCE [LARGE SCALE GENOMIC DNA]</scope>
    <source>
        <strain evidence="13">CBS 101.48</strain>
    </source>
</reference>
<dbReference type="GO" id="GO:0005743">
    <property type="term" value="C:mitochondrial inner membrane"/>
    <property type="evidence" value="ECO:0007669"/>
    <property type="project" value="UniProtKB-SubCell"/>
</dbReference>
<keyword evidence="4 11" id="KW-0812">Transmembrane</keyword>
<evidence type="ECO:0000256" key="3">
    <source>
        <dbReference type="ARBA" id="ARBA00022448"/>
    </source>
</evidence>
<dbReference type="GO" id="GO:1990547">
    <property type="term" value="P:mitochondrial phosphate ion transmembrane transport"/>
    <property type="evidence" value="ECO:0007669"/>
    <property type="project" value="InterPro"/>
</dbReference>
<evidence type="ECO:0000256" key="4">
    <source>
        <dbReference type="ARBA" id="ARBA00022692"/>
    </source>
</evidence>
<keyword evidence="6" id="KW-0999">Mitochondrion inner membrane</keyword>
<evidence type="ECO:0000313" key="13">
    <source>
        <dbReference type="EMBL" id="SAM04710.1"/>
    </source>
</evidence>
<keyword evidence="10 11" id="KW-0472">Membrane</keyword>
<evidence type="ECO:0000256" key="5">
    <source>
        <dbReference type="ARBA" id="ARBA00022737"/>
    </source>
</evidence>
<dbReference type="SUPFAM" id="SSF103506">
    <property type="entry name" value="Mitochondrial carrier"/>
    <property type="match status" value="1"/>
</dbReference>
<dbReference type="OMA" id="PERAYAW"/>
<dbReference type="InterPro" id="IPR044677">
    <property type="entry name" value="SLC25A3/Pic2/Mir1-like"/>
</dbReference>
<evidence type="ECO:0000256" key="12">
    <source>
        <dbReference type="RuleBase" id="RU000488"/>
    </source>
</evidence>
<dbReference type="PANTHER" id="PTHR45671:SF10">
    <property type="entry name" value="SOLUTE CARRIER FAMILY 25 MEMBER 3"/>
    <property type="match status" value="1"/>
</dbReference>
<keyword evidence="8" id="KW-1133">Transmembrane helix</keyword>
<feature type="repeat" description="Solcar" evidence="11">
    <location>
        <begin position="127"/>
        <end position="212"/>
    </location>
</feature>
<evidence type="ECO:0000256" key="10">
    <source>
        <dbReference type="ARBA" id="ARBA00023136"/>
    </source>
</evidence>
<evidence type="ECO:0000256" key="2">
    <source>
        <dbReference type="ARBA" id="ARBA00006375"/>
    </source>
</evidence>
<dbReference type="InterPro" id="IPR018108">
    <property type="entry name" value="MCP_transmembrane"/>
</dbReference>
<dbReference type="AlphaFoldDB" id="A0A168QHD2"/>
<dbReference type="FunCoup" id="A0A168QHD2">
    <property type="interactions" value="607"/>
</dbReference>
<dbReference type="Gene3D" id="1.50.40.10">
    <property type="entry name" value="Mitochondrial carrier domain"/>
    <property type="match status" value="1"/>
</dbReference>
<gene>
    <name evidence="13" type="primary">ABSGL_10576.1 scaffold 12026</name>
</gene>
<keyword evidence="3 12" id="KW-0813">Transport</keyword>
<dbReference type="InParanoid" id="A0A168QHD2"/>
<accession>A0A168QHD2</accession>
<keyword evidence="7" id="KW-0809">Transit peptide</keyword>
<dbReference type="InterPro" id="IPR023395">
    <property type="entry name" value="MCP_dom_sf"/>
</dbReference>
<dbReference type="GO" id="GO:0005315">
    <property type="term" value="F:phosphate transmembrane transporter activity"/>
    <property type="evidence" value="ECO:0007669"/>
    <property type="project" value="InterPro"/>
</dbReference>
<dbReference type="Pfam" id="PF00153">
    <property type="entry name" value="Mito_carr"/>
    <property type="match status" value="3"/>
</dbReference>
<dbReference type="FunFam" id="1.50.40.10:FF:000005">
    <property type="entry name" value="Mitochondrial phosphate carrier protein 2"/>
    <property type="match status" value="1"/>
</dbReference>
<evidence type="ECO:0000313" key="14">
    <source>
        <dbReference type="Proteomes" id="UP000078561"/>
    </source>
</evidence>
<protein>
    <recommendedName>
        <fullName evidence="15">Mitochondrial phosphate carrier protein</fullName>
    </recommendedName>
</protein>
<evidence type="ECO:0008006" key="15">
    <source>
        <dbReference type="Google" id="ProtNLM"/>
    </source>
</evidence>
<evidence type="ECO:0000256" key="7">
    <source>
        <dbReference type="ARBA" id="ARBA00022946"/>
    </source>
</evidence>
<evidence type="ECO:0000256" key="6">
    <source>
        <dbReference type="ARBA" id="ARBA00022792"/>
    </source>
</evidence>
<comment type="subcellular location">
    <subcellularLocation>
        <location evidence="1">Mitochondrion inner membrane</location>
        <topology evidence="1">Multi-pass membrane protein</topology>
    </subcellularLocation>
</comment>
<feature type="repeat" description="Solcar" evidence="11">
    <location>
        <begin position="30"/>
        <end position="114"/>
    </location>
</feature>
<proteinExistence type="inferred from homology"/>
<keyword evidence="9" id="KW-0496">Mitochondrion</keyword>
<evidence type="ECO:0000256" key="9">
    <source>
        <dbReference type="ARBA" id="ARBA00023128"/>
    </source>
</evidence>
<keyword evidence="5" id="KW-0677">Repeat</keyword>
<dbReference type="PROSITE" id="PS50920">
    <property type="entry name" value="SOLCAR"/>
    <property type="match status" value="3"/>
</dbReference>
<comment type="similarity">
    <text evidence="2 12">Belongs to the mitochondrial carrier (TC 2.A.29) family.</text>
</comment>
<name>A0A168QHD2_ABSGL</name>
<dbReference type="STRING" id="4829.A0A168QHD2"/>
<evidence type="ECO:0000256" key="8">
    <source>
        <dbReference type="ARBA" id="ARBA00022989"/>
    </source>
</evidence>
<evidence type="ECO:0000256" key="1">
    <source>
        <dbReference type="ARBA" id="ARBA00004448"/>
    </source>
</evidence>
<dbReference type="EMBL" id="LT554414">
    <property type="protein sequence ID" value="SAM04710.1"/>
    <property type="molecule type" value="Genomic_DNA"/>
</dbReference>
<dbReference type="Proteomes" id="UP000078561">
    <property type="component" value="Unassembled WGS sequence"/>
</dbReference>